<gene>
    <name evidence="1" type="ORF">CHS0354_019328</name>
</gene>
<proteinExistence type="predicted"/>
<name>A0AAE0SIH6_9BIVA</name>
<evidence type="ECO:0008006" key="3">
    <source>
        <dbReference type="Google" id="ProtNLM"/>
    </source>
</evidence>
<keyword evidence="2" id="KW-1185">Reference proteome</keyword>
<comment type="caution">
    <text evidence="1">The sequence shown here is derived from an EMBL/GenBank/DDBJ whole genome shotgun (WGS) entry which is preliminary data.</text>
</comment>
<organism evidence="1 2">
    <name type="scientific">Potamilus streckersoni</name>
    <dbReference type="NCBI Taxonomy" id="2493646"/>
    <lineage>
        <taxon>Eukaryota</taxon>
        <taxon>Metazoa</taxon>
        <taxon>Spiralia</taxon>
        <taxon>Lophotrochozoa</taxon>
        <taxon>Mollusca</taxon>
        <taxon>Bivalvia</taxon>
        <taxon>Autobranchia</taxon>
        <taxon>Heteroconchia</taxon>
        <taxon>Palaeoheterodonta</taxon>
        <taxon>Unionida</taxon>
        <taxon>Unionoidea</taxon>
        <taxon>Unionidae</taxon>
        <taxon>Ambleminae</taxon>
        <taxon>Lampsilini</taxon>
        <taxon>Potamilus</taxon>
    </lineage>
</organism>
<evidence type="ECO:0000313" key="1">
    <source>
        <dbReference type="EMBL" id="KAK3592073.1"/>
    </source>
</evidence>
<dbReference type="Proteomes" id="UP001195483">
    <property type="component" value="Unassembled WGS sequence"/>
</dbReference>
<sequence>MLFSDVCATSLVAVLLQESKETFSPDAYCSRKLTAAQTNYSVSRGNISESCSEYQGSSLKVHIGERSPTHRLSHTEIVQWTLDALAAVLISASDADQISEMGRECRRRFYKQER</sequence>
<accession>A0AAE0SIH6</accession>
<dbReference type="EMBL" id="JAEAOA010001195">
    <property type="protein sequence ID" value="KAK3592073.1"/>
    <property type="molecule type" value="Genomic_DNA"/>
</dbReference>
<dbReference type="AlphaFoldDB" id="A0AAE0SIH6"/>
<evidence type="ECO:0000313" key="2">
    <source>
        <dbReference type="Proteomes" id="UP001195483"/>
    </source>
</evidence>
<reference evidence="1" key="1">
    <citation type="journal article" date="2021" name="Genome Biol. Evol.">
        <title>A High-Quality Reference Genome for a Parasitic Bivalve with Doubly Uniparental Inheritance (Bivalvia: Unionida).</title>
        <authorList>
            <person name="Smith C.H."/>
        </authorList>
    </citation>
    <scope>NUCLEOTIDE SEQUENCE</scope>
    <source>
        <strain evidence="1">CHS0354</strain>
    </source>
</reference>
<reference evidence="1" key="2">
    <citation type="journal article" date="2021" name="Genome Biol. Evol.">
        <title>Developing a high-quality reference genome for a parasitic bivalve with doubly uniparental inheritance (Bivalvia: Unionida).</title>
        <authorList>
            <person name="Smith C.H."/>
        </authorList>
    </citation>
    <scope>NUCLEOTIDE SEQUENCE</scope>
    <source>
        <strain evidence="1">CHS0354</strain>
        <tissue evidence="1">Mantle</tissue>
    </source>
</reference>
<protein>
    <recommendedName>
        <fullName evidence="3">Reverse transcriptase RNase H-like domain-containing protein</fullName>
    </recommendedName>
</protein>
<reference evidence="1" key="3">
    <citation type="submission" date="2023-05" db="EMBL/GenBank/DDBJ databases">
        <authorList>
            <person name="Smith C.H."/>
        </authorList>
    </citation>
    <scope>NUCLEOTIDE SEQUENCE</scope>
    <source>
        <strain evidence="1">CHS0354</strain>
        <tissue evidence="1">Mantle</tissue>
    </source>
</reference>